<dbReference type="AlphaFoldDB" id="A0A2Z2HS03"/>
<organism evidence="2 3">
    <name type="scientific">Natrarchaeobaculum aegyptiacum</name>
    <dbReference type="NCBI Taxonomy" id="745377"/>
    <lineage>
        <taxon>Archaea</taxon>
        <taxon>Methanobacteriati</taxon>
        <taxon>Methanobacteriota</taxon>
        <taxon>Stenosarchaea group</taxon>
        <taxon>Halobacteria</taxon>
        <taxon>Halobacteriales</taxon>
        <taxon>Natrialbaceae</taxon>
        <taxon>Natrarchaeobaculum</taxon>
    </lineage>
</organism>
<keyword evidence="3" id="KW-1185">Reference proteome</keyword>
<dbReference type="GeneID" id="43740512"/>
<sequence>MTKDETREEANSDVGATDDRERSSDWDVDRRRLLGLAGSAGTVALAGCTIDEDGIRISFGDDPADPDSGDGAGSTDPDSGDGAGSTDPDSGDGAGSTDPDSGDGDGADDGGAGGESGDGADDEEGDGEDDGADKEAGDSADDEEEEKGSEDGADDEEDASDDSDADGEDDGDPEPTFSEDCINVDPTNLSIDSISGGRWRIRSGRSALLIFDEKENAERAKTIIEHYGFTSYCFVGRPDPPMTYWLVDGSAPSASDSPGFSEDCINVDPTNLSIDSISGGRWRIRSGSSALLIFDEKENAETAKAIIEHYGFTSYCFVGRPDPPMTYWRR</sequence>
<feature type="region of interest" description="Disordered" evidence="1">
    <location>
        <begin position="1"/>
        <end position="29"/>
    </location>
</feature>
<feature type="compositionally biased region" description="Basic and acidic residues" evidence="1">
    <location>
        <begin position="1"/>
        <end position="10"/>
    </location>
</feature>
<dbReference type="OrthoDB" id="205941at2157"/>
<feature type="compositionally biased region" description="Basic and acidic residues" evidence="1">
    <location>
        <begin position="17"/>
        <end position="29"/>
    </location>
</feature>
<feature type="compositionally biased region" description="Acidic residues" evidence="1">
    <location>
        <begin position="118"/>
        <end position="173"/>
    </location>
</feature>
<protein>
    <submittedName>
        <fullName evidence="2">Uncharacterized protein</fullName>
    </submittedName>
</protein>
<proteinExistence type="predicted"/>
<name>A0A2Z2HS03_9EURY</name>
<accession>A0A2Z2HS03</accession>
<dbReference type="EMBL" id="CP019893">
    <property type="protein sequence ID" value="ARS89573.1"/>
    <property type="molecule type" value="Genomic_DNA"/>
</dbReference>
<dbReference type="RefSeq" id="WP_086887950.1">
    <property type="nucleotide sequence ID" value="NZ_CP019893.1"/>
</dbReference>
<gene>
    <name evidence="2" type="ORF">B1756_07340</name>
</gene>
<reference evidence="3" key="1">
    <citation type="submission" date="2017-02" db="EMBL/GenBank/DDBJ databases">
        <title>Natronthermophilus aegyptiacus gen. nov.,sp. nov., an aerobic, extremely halophilic alkalithermophilic archaeon isolated from the athalassohaline Wadi An Natrun, Egypt.</title>
        <authorList>
            <person name="Zhao B."/>
        </authorList>
    </citation>
    <scope>NUCLEOTIDE SEQUENCE [LARGE SCALE GENOMIC DNA]</scope>
    <source>
        <strain evidence="3">JW/NM-HA 15</strain>
    </source>
</reference>
<feature type="region of interest" description="Disordered" evidence="1">
    <location>
        <begin position="54"/>
        <end position="186"/>
    </location>
</feature>
<evidence type="ECO:0000256" key="1">
    <source>
        <dbReference type="SAM" id="MobiDB-lite"/>
    </source>
</evidence>
<evidence type="ECO:0000313" key="2">
    <source>
        <dbReference type="EMBL" id="ARS89573.1"/>
    </source>
</evidence>
<dbReference type="Proteomes" id="UP000250088">
    <property type="component" value="Chromosome"/>
</dbReference>
<dbReference type="KEGG" id="naj:B1756_07340"/>
<evidence type="ECO:0000313" key="3">
    <source>
        <dbReference type="Proteomes" id="UP000250088"/>
    </source>
</evidence>